<evidence type="ECO:0000256" key="3">
    <source>
        <dbReference type="ARBA" id="ARBA00022729"/>
    </source>
</evidence>
<evidence type="ECO:0000256" key="6">
    <source>
        <dbReference type="SAM" id="Phobius"/>
    </source>
</evidence>
<keyword evidence="2 6" id="KW-0812">Transmembrane</keyword>
<comment type="caution">
    <text evidence="9">The sequence shown here is derived from an EMBL/GenBank/DDBJ whole genome shotgun (WGS) entry which is preliminary data.</text>
</comment>
<feature type="signal peptide" evidence="7">
    <location>
        <begin position="1"/>
        <end position="17"/>
    </location>
</feature>
<evidence type="ECO:0000256" key="5">
    <source>
        <dbReference type="ARBA" id="ARBA00023136"/>
    </source>
</evidence>
<comment type="subcellular location">
    <subcellularLocation>
        <location evidence="1">Membrane</location>
    </subcellularLocation>
</comment>
<dbReference type="InterPro" id="IPR035897">
    <property type="entry name" value="Toll_tir_struct_dom_sf"/>
</dbReference>
<dbReference type="InterPro" id="IPR000157">
    <property type="entry name" value="TIR_dom"/>
</dbReference>
<dbReference type="SMART" id="SM00255">
    <property type="entry name" value="TIR"/>
    <property type="match status" value="1"/>
</dbReference>
<evidence type="ECO:0000256" key="2">
    <source>
        <dbReference type="ARBA" id="ARBA00022692"/>
    </source>
</evidence>
<evidence type="ECO:0000313" key="9">
    <source>
        <dbReference type="EMBL" id="VDI25631.1"/>
    </source>
</evidence>
<evidence type="ECO:0000256" key="7">
    <source>
        <dbReference type="SAM" id="SignalP"/>
    </source>
</evidence>
<dbReference type="EMBL" id="UYJE01004172">
    <property type="protein sequence ID" value="VDI25631.1"/>
    <property type="molecule type" value="Genomic_DNA"/>
</dbReference>
<dbReference type="Pfam" id="PF01582">
    <property type="entry name" value="TIR"/>
    <property type="match status" value="1"/>
</dbReference>
<dbReference type="PROSITE" id="PS00022">
    <property type="entry name" value="EGF_1"/>
    <property type="match status" value="1"/>
</dbReference>
<accession>A0A8B6DXK8</accession>
<evidence type="ECO:0000256" key="1">
    <source>
        <dbReference type="ARBA" id="ARBA00004370"/>
    </source>
</evidence>
<organism evidence="9 10">
    <name type="scientific">Mytilus galloprovincialis</name>
    <name type="common">Mediterranean mussel</name>
    <dbReference type="NCBI Taxonomy" id="29158"/>
    <lineage>
        <taxon>Eukaryota</taxon>
        <taxon>Metazoa</taxon>
        <taxon>Spiralia</taxon>
        <taxon>Lophotrochozoa</taxon>
        <taxon>Mollusca</taxon>
        <taxon>Bivalvia</taxon>
        <taxon>Autobranchia</taxon>
        <taxon>Pteriomorphia</taxon>
        <taxon>Mytilida</taxon>
        <taxon>Mytiloidea</taxon>
        <taxon>Mytilidae</taxon>
        <taxon>Mytilinae</taxon>
        <taxon>Mytilus</taxon>
    </lineage>
</organism>
<feature type="transmembrane region" description="Helical" evidence="6">
    <location>
        <begin position="207"/>
        <end position="230"/>
    </location>
</feature>
<dbReference type="PANTHER" id="PTHR24365">
    <property type="entry name" value="TOLL-LIKE RECEPTOR"/>
    <property type="match status" value="1"/>
</dbReference>
<keyword evidence="5 6" id="KW-0472">Membrane</keyword>
<reference evidence="9" key="1">
    <citation type="submission" date="2018-11" db="EMBL/GenBank/DDBJ databases">
        <authorList>
            <person name="Alioto T."/>
            <person name="Alioto T."/>
        </authorList>
    </citation>
    <scope>NUCLEOTIDE SEQUENCE</scope>
</reference>
<dbReference type="OrthoDB" id="1421090at2759"/>
<dbReference type="PROSITE" id="PS50104">
    <property type="entry name" value="TIR"/>
    <property type="match status" value="1"/>
</dbReference>
<dbReference type="InterPro" id="IPR000742">
    <property type="entry name" value="EGF"/>
</dbReference>
<feature type="domain" description="TIR" evidence="8">
    <location>
        <begin position="253"/>
        <end position="397"/>
    </location>
</feature>
<dbReference type="GO" id="GO:0005886">
    <property type="term" value="C:plasma membrane"/>
    <property type="evidence" value="ECO:0007669"/>
    <property type="project" value="TreeGrafter"/>
</dbReference>
<evidence type="ECO:0000313" key="10">
    <source>
        <dbReference type="Proteomes" id="UP000596742"/>
    </source>
</evidence>
<dbReference type="GO" id="GO:0038023">
    <property type="term" value="F:signaling receptor activity"/>
    <property type="evidence" value="ECO:0007669"/>
    <property type="project" value="TreeGrafter"/>
</dbReference>
<dbReference type="AlphaFoldDB" id="A0A8B6DXK8"/>
<protein>
    <recommendedName>
        <fullName evidence="8">TIR domain-containing protein</fullName>
    </recommendedName>
</protein>
<dbReference type="PRINTS" id="PR01537">
    <property type="entry name" value="INTRLKN1R1F"/>
</dbReference>
<sequence length="465" mass="53536">MFTMIISLVTLSASVAPDCIVQRPISERRCVHGFITCEHGYCDRITDPCTCDSDIWSGVKCEKLYCPPECYGLCECYDNNVVCLQAETSQVSGSTVSINQVVTTQILDPPRNDVIQQEHVCSDNYTLRPLFERYCNGVFCIYGKCVVTERGNHRCQCDLGGDGDLCDKRCCKSCGDFGCKIINGTENCDYENPPGKDPILDPVEEIWYWYLIVALVVVTASSILMLYILWWKRYIPVLKLVHYFKSYEDEDEREWDAFISYKSAGNDEQFVLKYLYPKLELELGFKLCLHFRDFIPGNAIANNILQSITKSRRVILLLTPRFIESEWTKFEYQKAQYEMIHGRQTIIPIILEDISSLKKTMDVNLQHILKSVTYLEWPGGDNPSKEKKFWTRLTLALPKRKEVEERVQTSDDHASRYSVQNDLPESIIYTKEGKNLDKNNKMTIQPVVKLKQEEKILSDIIAGKT</sequence>
<keyword evidence="3 7" id="KW-0732">Signal</keyword>
<dbReference type="Proteomes" id="UP000596742">
    <property type="component" value="Unassembled WGS sequence"/>
</dbReference>
<dbReference type="PANTHER" id="PTHR24365:SF541">
    <property type="entry name" value="PROTEIN TOLL-RELATED"/>
    <property type="match status" value="1"/>
</dbReference>
<dbReference type="Gene3D" id="3.40.50.10140">
    <property type="entry name" value="Toll/interleukin-1 receptor homology (TIR) domain"/>
    <property type="match status" value="1"/>
</dbReference>
<feature type="chain" id="PRO_5032486873" description="TIR domain-containing protein" evidence="7">
    <location>
        <begin position="18"/>
        <end position="465"/>
    </location>
</feature>
<evidence type="ECO:0000259" key="8">
    <source>
        <dbReference type="PROSITE" id="PS50104"/>
    </source>
</evidence>
<dbReference type="SUPFAM" id="SSF52200">
    <property type="entry name" value="Toll/Interleukin receptor TIR domain"/>
    <property type="match status" value="1"/>
</dbReference>
<gene>
    <name evidence="9" type="ORF">MGAL_10B070835</name>
</gene>
<evidence type="ECO:0000256" key="4">
    <source>
        <dbReference type="ARBA" id="ARBA00022989"/>
    </source>
</evidence>
<keyword evidence="4 6" id="KW-1133">Transmembrane helix</keyword>
<proteinExistence type="predicted"/>
<dbReference type="GO" id="GO:0007165">
    <property type="term" value="P:signal transduction"/>
    <property type="evidence" value="ECO:0007669"/>
    <property type="project" value="InterPro"/>
</dbReference>
<name>A0A8B6DXK8_MYTGA</name>
<keyword evidence="10" id="KW-1185">Reference proteome</keyword>